<reference evidence="1 2" key="1">
    <citation type="journal article" date="2019" name="J Genomics">
        <title>The Draft Genome of a Hydrogen-producing Cyanobacterium, Arthrospira platensis NIES-46.</title>
        <authorList>
            <person name="Suzuki S."/>
            <person name="Yamaguchi H."/>
            <person name="Kawachi M."/>
        </authorList>
    </citation>
    <scope>NUCLEOTIDE SEQUENCE [LARGE SCALE GENOMIC DNA]</scope>
    <source>
        <strain evidence="1 2">NIES-46</strain>
    </source>
</reference>
<sequence length="82" mass="8973">MVELGDSCHGARFRLTSGECWPNAFSEELSRLATLSDQYRQIRSRVLGNSQARFCMGGGDGDISLDPYSNSLTLGASQLKNE</sequence>
<accession>A0A5M3T313</accession>
<comment type="caution">
    <text evidence="1">The sequence shown here is derived from an EMBL/GenBank/DDBJ whole genome shotgun (WGS) entry which is preliminary data.</text>
</comment>
<dbReference type="EMBL" id="BIMW01000039">
    <property type="protein sequence ID" value="GCE92815.1"/>
    <property type="molecule type" value="Genomic_DNA"/>
</dbReference>
<evidence type="ECO:0000313" key="2">
    <source>
        <dbReference type="Proteomes" id="UP000326169"/>
    </source>
</evidence>
<evidence type="ECO:0000313" key="1">
    <source>
        <dbReference type="EMBL" id="GCE92815.1"/>
    </source>
</evidence>
<organism evidence="1 2">
    <name type="scientific">Limnospira platensis NIES-46</name>
    <dbReference type="NCBI Taxonomy" id="1236695"/>
    <lineage>
        <taxon>Bacteria</taxon>
        <taxon>Bacillati</taxon>
        <taxon>Cyanobacteriota</taxon>
        <taxon>Cyanophyceae</taxon>
        <taxon>Oscillatoriophycideae</taxon>
        <taxon>Oscillatoriales</taxon>
        <taxon>Sirenicapillariaceae</taxon>
        <taxon>Limnospira</taxon>
    </lineage>
</organism>
<dbReference type="Proteomes" id="UP000326169">
    <property type="component" value="Unassembled WGS sequence"/>
</dbReference>
<proteinExistence type="predicted"/>
<protein>
    <submittedName>
        <fullName evidence="1">Uncharacterized protein</fullName>
    </submittedName>
</protein>
<name>A0A5M3T313_LIMPL</name>
<gene>
    <name evidence="1" type="ORF">NIES46_08580</name>
</gene>
<keyword evidence="2" id="KW-1185">Reference proteome</keyword>